<dbReference type="InterPro" id="IPR026564">
    <property type="entry name" value="Transcrip_reg_TACO1-like_dom3"/>
</dbReference>
<dbReference type="GO" id="GO:0003677">
    <property type="term" value="F:DNA binding"/>
    <property type="evidence" value="ECO:0007669"/>
    <property type="project" value="UniProtKB-KW"/>
</dbReference>
<dbReference type="InterPro" id="IPR029072">
    <property type="entry name" value="YebC-like"/>
</dbReference>
<dbReference type="InterPro" id="IPR048300">
    <property type="entry name" value="TACO1_YebC-like_2nd/3rd_dom"/>
</dbReference>
<evidence type="ECO:0000313" key="2">
    <source>
        <dbReference type="EMBL" id="PIS07299.1"/>
    </source>
</evidence>
<feature type="domain" description="TACO1/YebC-like second and third" evidence="1">
    <location>
        <begin position="1"/>
        <end position="154"/>
    </location>
</feature>
<organism evidence="2 3">
    <name type="scientific">Candidatus Berkelbacteria bacterium CG10_big_fil_rev_8_21_14_0_10_43_14</name>
    <dbReference type="NCBI Taxonomy" id="1974515"/>
    <lineage>
        <taxon>Bacteria</taxon>
        <taxon>Candidatus Berkelbacteria</taxon>
    </lineage>
</organism>
<dbReference type="AlphaFoldDB" id="A0A2M6R9V3"/>
<name>A0A2M6R9V3_9BACT</name>
<dbReference type="Proteomes" id="UP000231162">
    <property type="component" value="Unassembled WGS sequence"/>
</dbReference>
<dbReference type="PANTHER" id="PTHR12532">
    <property type="entry name" value="TRANSLATIONAL ACTIVATOR OF CYTOCHROME C OXIDASE 1"/>
    <property type="match status" value="1"/>
</dbReference>
<proteinExistence type="predicted"/>
<dbReference type="PANTHER" id="PTHR12532:SF6">
    <property type="entry name" value="TRANSCRIPTIONAL REGULATORY PROTEIN YEBC-RELATED"/>
    <property type="match status" value="1"/>
</dbReference>
<dbReference type="Gene3D" id="3.30.70.980">
    <property type="match status" value="2"/>
</dbReference>
<feature type="non-terminal residue" evidence="2">
    <location>
        <position position="1"/>
    </location>
</feature>
<evidence type="ECO:0000259" key="1">
    <source>
        <dbReference type="Pfam" id="PF01709"/>
    </source>
</evidence>
<sequence length="157" mass="16935">EVVYEAYGPGGVGIIIEGVTDNRNRTVAEIKAVLNKYNGRLADTGAVSYQFDTKGIIVVDVRDASADEISLCAIDAGAQDVVEEDENIIVYTKPNELENTKKTLEDSGYSVQSAEVSLEPHTTVAITPDKSQTIEKLLNQLDDLDDVTSVSTNAQID</sequence>
<comment type="caution">
    <text evidence="2">The sequence shown here is derived from an EMBL/GenBank/DDBJ whole genome shotgun (WGS) entry which is preliminary data.</text>
</comment>
<evidence type="ECO:0000313" key="3">
    <source>
        <dbReference type="Proteomes" id="UP000231162"/>
    </source>
</evidence>
<dbReference type="InterPro" id="IPR002876">
    <property type="entry name" value="Transcrip_reg_TACO1-like"/>
</dbReference>
<gene>
    <name evidence="2" type="ORF">COT79_00065</name>
</gene>
<keyword evidence="2" id="KW-0238">DNA-binding</keyword>
<protein>
    <submittedName>
        <fullName evidence="2">YebC/PmpR family DNA-binding transcriptional regulator</fullName>
    </submittedName>
</protein>
<accession>A0A2M6R9V3</accession>
<reference evidence="3" key="1">
    <citation type="submission" date="2017-09" db="EMBL/GenBank/DDBJ databases">
        <title>Depth-based differentiation of microbial function through sediment-hosted aquifers and enrichment of novel symbionts in the deep terrestrial subsurface.</title>
        <authorList>
            <person name="Probst A.J."/>
            <person name="Ladd B."/>
            <person name="Jarett J.K."/>
            <person name="Geller-Mcgrath D.E."/>
            <person name="Sieber C.M.K."/>
            <person name="Emerson J.B."/>
            <person name="Anantharaman K."/>
            <person name="Thomas B.C."/>
            <person name="Malmstrom R."/>
            <person name="Stieglmeier M."/>
            <person name="Klingl A."/>
            <person name="Woyke T."/>
            <person name="Ryan C.M."/>
            <person name="Banfield J.F."/>
        </authorList>
    </citation>
    <scope>NUCLEOTIDE SEQUENCE [LARGE SCALE GENOMIC DNA]</scope>
</reference>
<dbReference type="GO" id="GO:0005829">
    <property type="term" value="C:cytosol"/>
    <property type="evidence" value="ECO:0007669"/>
    <property type="project" value="TreeGrafter"/>
</dbReference>
<dbReference type="EMBL" id="PEZX01000002">
    <property type="protein sequence ID" value="PIS07299.1"/>
    <property type="molecule type" value="Genomic_DNA"/>
</dbReference>
<dbReference type="Pfam" id="PF01709">
    <property type="entry name" value="Transcrip_reg"/>
    <property type="match status" value="1"/>
</dbReference>
<dbReference type="SUPFAM" id="SSF75625">
    <property type="entry name" value="YebC-like"/>
    <property type="match status" value="1"/>
</dbReference>